<dbReference type="PANTHER" id="PTHR10656">
    <property type="entry name" value="CELL FATE DETERMINING PROTEIN MAB21-RELATED"/>
    <property type="match status" value="1"/>
</dbReference>
<dbReference type="AlphaFoldDB" id="A0A7D9K4N7"/>
<evidence type="ECO:0000256" key="6">
    <source>
        <dbReference type="ARBA" id="ARBA00022741"/>
    </source>
</evidence>
<dbReference type="GO" id="GO:0046872">
    <property type="term" value="F:metal ion binding"/>
    <property type="evidence" value="ECO:0007669"/>
    <property type="project" value="UniProtKB-KW"/>
</dbReference>
<comment type="similarity">
    <text evidence="2">Belongs to the mab-21 family.</text>
</comment>
<gene>
    <name evidence="9" type="ORF">PACLA_8A015592</name>
</gene>
<reference evidence="9" key="1">
    <citation type="submission" date="2020-04" db="EMBL/GenBank/DDBJ databases">
        <authorList>
            <person name="Alioto T."/>
            <person name="Alioto T."/>
            <person name="Gomez Garrido J."/>
        </authorList>
    </citation>
    <scope>NUCLEOTIDE SEQUENCE</scope>
    <source>
        <strain evidence="9">A484AB</strain>
    </source>
</reference>
<dbReference type="GO" id="GO:0005524">
    <property type="term" value="F:ATP binding"/>
    <property type="evidence" value="ECO:0007669"/>
    <property type="project" value="UniProtKB-KW"/>
</dbReference>
<evidence type="ECO:0000256" key="8">
    <source>
        <dbReference type="ARBA" id="ARBA00022842"/>
    </source>
</evidence>
<evidence type="ECO:0000313" key="10">
    <source>
        <dbReference type="Proteomes" id="UP001152795"/>
    </source>
</evidence>
<dbReference type="InterPro" id="IPR046903">
    <property type="entry name" value="Mab-21-like_nuc_Trfase"/>
</dbReference>
<evidence type="ECO:0000256" key="5">
    <source>
        <dbReference type="ARBA" id="ARBA00022723"/>
    </source>
</evidence>
<dbReference type="SMART" id="SM01265">
    <property type="entry name" value="Mab-21"/>
    <property type="match status" value="1"/>
</dbReference>
<keyword evidence="4" id="KW-0548">Nucleotidyltransferase</keyword>
<evidence type="ECO:0000256" key="3">
    <source>
        <dbReference type="ARBA" id="ARBA00022679"/>
    </source>
</evidence>
<dbReference type="InterPro" id="IPR024810">
    <property type="entry name" value="MAB21L/cGLR"/>
</dbReference>
<dbReference type="PANTHER" id="PTHR10656:SF42">
    <property type="entry name" value="CYCLIC GMP-AMP SYNTHASE-LIKE PROTEIN-RELATED"/>
    <property type="match status" value="1"/>
</dbReference>
<dbReference type="EMBL" id="CACRXK020027580">
    <property type="protein sequence ID" value="CAB4040986.1"/>
    <property type="molecule type" value="Genomic_DNA"/>
</dbReference>
<keyword evidence="8" id="KW-0460">Magnesium</keyword>
<comment type="caution">
    <text evidence="9">The sequence shown here is derived from an EMBL/GenBank/DDBJ whole genome shotgun (WGS) entry which is preliminary data.</text>
</comment>
<organism evidence="9 10">
    <name type="scientific">Paramuricea clavata</name>
    <name type="common">Red gorgonian</name>
    <name type="synonym">Violescent sea-whip</name>
    <dbReference type="NCBI Taxonomy" id="317549"/>
    <lineage>
        <taxon>Eukaryota</taxon>
        <taxon>Metazoa</taxon>
        <taxon>Cnidaria</taxon>
        <taxon>Anthozoa</taxon>
        <taxon>Octocorallia</taxon>
        <taxon>Malacalcyonacea</taxon>
        <taxon>Plexauridae</taxon>
        <taxon>Paramuricea</taxon>
    </lineage>
</organism>
<dbReference type="Gene3D" id="1.10.1410.40">
    <property type="match status" value="1"/>
</dbReference>
<evidence type="ECO:0000256" key="2">
    <source>
        <dbReference type="ARBA" id="ARBA00008307"/>
    </source>
</evidence>
<evidence type="ECO:0000256" key="4">
    <source>
        <dbReference type="ARBA" id="ARBA00022695"/>
    </source>
</evidence>
<dbReference type="InterPro" id="IPR046906">
    <property type="entry name" value="Mab-21_HhH/H2TH-like"/>
</dbReference>
<keyword evidence="5" id="KW-0479">Metal-binding</keyword>
<keyword evidence="7" id="KW-0067">ATP-binding</keyword>
<dbReference type="Pfam" id="PF20266">
    <property type="entry name" value="Mab-21_C"/>
    <property type="match status" value="1"/>
</dbReference>
<keyword evidence="3" id="KW-0808">Transferase</keyword>
<keyword evidence="6" id="KW-0547">Nucleotide-binding</keyword>
<dbReference type="Proteomes" id="UP001152795">
    <property type="component" value="Unassembled WGS sequence"/>
</dbReference>
<name>A0A7D9K4N7_PARCT</name>
<keyword evidence="10" id="KW-1185">Reference proteome</keyword>
<comment type="cofactor">
    <cofactor evidence="1">
        <name>Mg(2+)</name>
        <dbReference type="ChEBI" id="CHEBI:18420"/>
    </cofactor>
</comment>
<proteinExistence type="inferred from homology"/>
<dbReference type="Pfam" id="PF03281">
    <property type="entry name" value="Mab-21"/>
    <property type="match status" value="1"/>
</dbReference>
<accession>A0A7D9K4N7</accession>
<dbReference type="OrthoDB" id="5988859at2759"/>
<evidence type="ECO:0000313" key="9">
    <source>
        <dbReference type="EMBL" id="CAB4040986.1"/>
    </source>
</evidence>
<dbReference type="GO" id="GO:0016779">
    <property type="term" value="F:nucleotidyltransferase activity"/>
    <property type="evidence" value="ECO:0007669"/>
    <property type="project" value="UniProtKB-KW"/>
</dbReference>
<sequence length="263" mass="29404">MLEIVTKALAKVGIKTKTTPVGPSINFQIPSHEKSFKYIDIDLVLYIKQNDWPKSADPKIDPTLKAVGVGLVAKVLEPPQDSRLWQISFSAAEIKLFQGIDADGGSRKKLLKIAKYLKIASKWPENIASYHLKTEIMKMNRDHPNKDDWTDSKLVPRFNELILNFLKSLEAGKLTSFFIPSFNLFQGKDLGTAIKRVKNLISAIETKPDSCLPPAKAPCAPSDAPSKKIPFVVTNKIPTTENKKKLPSIGKNKPLIKKLRLHR</sequence>
<evidence type="ECO:0000256" key="7">
    <source>
        <dbReference type="ARBA" id="ARBA00022840"/>
    </source>
</evidence>
<evidence type="ECO:0000256" key="1">
    <source>
        <dbReference type="ARBA" id="ARBA00001946"/>
    </source>
</evidence>
<protein>
    <submittedName>
        <fullName evidence="9">Uncharacterized protein</fullName>
    </submittedName>
</protein>